<dbReference type="EMBL" id="JAQQKX010000019">
    <property type="protein sequence ID" value="MDC7685018.1"/>
    <property type="molecule type" value="Genomic_DNA"/>
</dbReference>
<feature type="domain" description="HTH lysR-type" evidence="5">
    <location>
        <begin position="1"/>
        <end position="57"/>
    </location>
</feature>
<dbReference type="CDD" id="cd05466">
    <property type="entry name" value="PBP2_LTTR_substrate"/>
    <property type="match status" value="1"/>
</dbReference>
<protein>
    <submittedName>
        <fullName evidence="6">LysR family transcriptional regulator</fullName>
    </submittedName>
</protein>
<dbReference type="Gene3D" id="1.10.10.10">
    <property type="entry name" value="Winged helix-like DNA-binding domain superfamily/Winged helix DNA-binding domain"/>
    <property type="match status" value="1"/>
</dbReference>
<dbReference type="Proteomes" id="UP001214854">
    <property type="component" value="Unassembled WGS sequence"/>
</dbReference>
<comment type="similarity">
    <text evidence="1">Belongs to the LysR transcriptional regulatory family.</text>
</comment>
<evidence type="ECO:0000313" key="6">
    <source>
        <dbReference type="EMBL" id="MDC7685018.1"/>
    </source>
</evidence>
<accession>A0ABT5HY83</accession>
<comment type="caution">
    <text evidence="6">The sequence shown here is derived from an EMBL/GenBank/DDBJ whole genome shotgun (WGS) entry which is preliminary data.</text>
</comment>
<evidence type="ECO:0000256" key="1">
    <source>
        <dbReference type="ARBA" id="ARBA00009437"/>
    </source>
</evidence>
<dbReference type="SUPFAM" id="SSF46785">
    <property type="entry name" value="Winged helix' DNA-binding domain"/>
    <property type="match status" value="1"/>
</dbReference>
<dbReference type="PANTHER" id="PTHR30419">
    <property type="entry name" value="HTH-TYPE TRANSCRIPTIONAL REGULATOR YBHD"/>
    <property type="match status" value="1"/>
</dbReference>
<organism evidence="6 7">
    <name type="scientific">Asticcacaulis aquaticus</name>
    <dbReference type="NCBI Taxonomy" id="2984212"/>
    <lineage>
        <taxon>Bacteria</taxon>
        <taxon>Pseudomonadati</taxon>
        <taxon>Pseudomonadota</taxon>
        <taxon>Alphaproteobacteria</taxon>
        <taxon>Caulobacterales</taxon>
        <taxon>Caulobacteraceae</taxon>
        <taxon>Asticcacaulis</taxon>
    </lineage>
</organism>
<dbReference type="InterPro" id="IPR005119">
    <property type="entry name" value="LysR_subst-bd"/>
</dbReference>
<keyword evidence="4" id="KW-0804">Transcription</keyword>
<evidence type="ECO:0000256" key="2">
    <source>
        <dbReference type="ARBA" id="ARBA00023015"/>
    </source>
</evidence>
<evidence type="ECO:0000256" key="3">
    <source>
        <dbReference type="ARBA" id="ARBA00023125"/>
    </source>
</evidence>
<name>A0ABT5HY83_9CAUL</name>
<keyword evidence="2" id="KW-0805">Transcription regulation</keyword>
<evidence type="ECO:0000259" key="5">
    <source>
        <dbReference type="PROSITE" id="PS50931"/>
    </source>
</evidence>
<dbReference type="Gene3D" id="3.40.190.290">
    <property type="match status" value="1"/>
</dbReference>
<dbReference type="InterPro" id="IPR000847">
    <property type="entry name" value="LysR_HTH_N"/>
</dbReference>
<evidence type="ECO:0000256" key="4">
    <source>
        <dbReference type="ARBA" id="ARBA00023163"/>
    </source>
</evidence>
<evidence type="ECO:0000313" key="7">
    <source>
        <dbReference type="Proteomes" id="UP001214854"/>
    </source>
</evidence>
<dbReference type="PROSITE" id="PS50931">
    <property type="entry name" value="HTH_LYSR"/>
    <property type="match status" value="1"/>
</dbReference>
<dbReference type="InterPro" id="IPR050950">
    <property type="entry name" value="HTH-type_LysR_regulators"/>
</dbReference>
<dbReference type="InterPro" id="IPR036390">
    <property type="entry name" value="WH_DNA-bd_sf"/>
</dbReference>
<dbReference type="RefSeq" id="WP_272749517.1">
    <property type="nucleotide sequence ID" value="NZ_JAQQKX010000019.1"/>
</dbReference>
<dbReference type="SUPFAM" id="SSF53850">
    <property type="entry name" value="Periplasmic binding protein-like II"/>
    <property type="match status" value="1"/>
</dbReference>
<gene>
    <name evidence="6" type="ORF">PQU92_17165</name>
</gene>
<dbReference type="PANTHER" id="PTHR30419:SF8">
    <property type="entry name" value="NITROGEN ASSIMILATION TRANSCRIPTIONAL ACTIVATOR-RELATED"/>
    <property type="match status" value="1"/>
</dbReference>
<keyword evidence="3" id="KW-0238">DNA-binding</keyword>
<proteinExistence type="inferred from homology"/>
<dbReference type="InterPro" id="IPR036388">
    <property type="entry name" value="WH-like_DNA-bd_sf"/>
</dbReference>
<dbReference type="Pfam" id="PF03466">
    <property type="entry name" value="LysR_substrate"/>
    <property type="match status" value="1"/>
</dbReference>
<reference evidence="6 7" key="1">
    <citation type="submission" date="2023-01" db="EMBL/GenBank/DDBJ databases">
        <title>Novel species of the genus Asticcacaulis isolated from rivers.</title>
        <authorList>
            <person name="Lu H."/>
        </authorList>
    </citation>
    <scope>NUCLEOTIDE SEQUENCE [LARGE SCALE GENOMIC DNA]</scope>
    <source>
        <strain evidence="6 7">BYS171W</strain>
    </source>
</reference>
<dbReference type="PRINTS" id="PR00039">
    <property type="entry name" value="HTHLYSR"/>
</dbReference>
<keyword evidence="7" id="KW-1185">Reference proteome</keyword>
<sequence>MDRALLQFLSVADAGSLSLAAERLRVTQPTLTFNLKKLETSLGVELFERTPRGMRLTSYGQTLYEHGVVMKRLHDNALTSIARQRKDMDYGLSLGSGYTAWTAFLRTFIFDYRTQHPDVAIHVSIGNVLRLMDQLLAGDIVAFVGHKVPDLDPSLGTDFSPVGHLRDGYFVRAGHPLLGQIRTLAELRAYPSTLAFPKESHQRRFSNSVFTGGTVGKAFTSDSLEACLDYVKQTDAVLQHGDLMANEFARLGVHQVHLVQDDMSDPVRMGVYSLKERSNDPRAQALISEFKRRAAQAYGQPEASA</sequence>
<dbReference type="Pfam" id="PF00126">
    <property type="entry name" value="HTH_1"/>
    <property type="match status" value="1"/>
</dbReference>